<gene>
    <name evidence="5" type="ORF">SAMN04488138_13510</name>
</gene>
<dbReference type="Proteomes" id="UP000183299">
    <property type="component" value="Unassembled WGS sequence"/>
</dbReference>
<protein>
    <submittedName>
        <fullName evidence="5">Multiple sugar transport system substrate-binding protein</fullName>
    </submittedName>
</protein>
<keyword evidence="3" id="KW-0813">Transport</keyword>
<sequence length="449" mass="48178">MNTKTQTKIQTKQQSTASALSRRQVLGGGMGVAVGAALGSGVLSARAYAQAGETITVLMSQPQVGGARIVAKAFEAETGVNVEIVPVPLDQIQQQLTLDLQSGAKRFDAFDYWYISKGSLVETGVLEDITDRIEADKDEIMPEDFIATVYDPYSLYKDRRYALPFDGDTHALFYNTEIFERNGLAPPKTWDEVITTSEAITKAESANGIYGMALMGIRAPLQNISVFANRLANYGGEFLDADGRPALDSDAALMAAQNLVATVPSALPTPAETGFDQALTAFVGGRAAMTEGWIDLGAYSEDNETSKIAGKWDVVQLPVGGSQTESRAPLNAGWALGIAAYGNKKDLAWEFIKLASSAKMHLDLLTTTGSGIDPTRISALTSPDYEAFNARSQRAASASLNGAMAWPTGPQAPRMLESLSEQLAIMISGESTPEEAMELAQRSWERLLR</sequence>
<dbReference type="InterPro" id="IPR006311">
    <property type="entry name" value="TAT_signal"/>
</dbReference>
<dbReference type="EMBL" id="FORY01000035">
    <property type="protein sequence ID" value="SFK12922.1"/>
    <property type="molecule type" value="Genomic_DNA"/>
</dbReference>
<dbReference type="Gene3D" id="3.40.190.10">
    <property type="entry name" value="Periplasmic binding protein-like II"/>
    <property type="match status" value="2"/>
</dbReference>
<keyword evidence="4" id="KW-0732">Signal</keyword>
<dbReference type="CDD" id="cd13585">
    <property type="entry name" value="PBP2_TMBP_like"/>
    <property type="match status" value="1"/>
</dbReference>
<evidence type="ECO:0000256" key="4">
    <source>
        <dbReference type="ARBA" id="ARBA00022729"/>
    </source>
</evidence>
<comment type="subcellular location">
    <subcellularLocation>
        <location evidence="1">Periplasm</location>
    </subcellularLocation>
</comment>
<dbReference type="PANTHER" id="PTHR43649:SF34">
    <property type="entry name" value="ABC TRANSPORTER PERIPLASMIC-BINDING PROTEIN YCJN-RELATED"/>
    <property type="match status" value="1"/>
</dbReference>
<organism evidence="5 6">
    <name type="scientific">Celeribacter halophilus</name>
    <dbReference type="NCBI Taxonomy" id="576117"/>
    <lineage>
        <taxon>Bacteria</taxon>
        <taxon>Pseudomonadati</taxon>
        <taxon>Pseudomonadota</taxon>
        <taxon>Alphaproteobacteria</taxon>
        <taxon>Rhodobacterales</taxon>
        <taxon>Roseobacteraceae</taxon>
        <taxon>Celeribacter</taxon>
    </lineage>
</organism>
<dbReference type="Pfam" id="PF01547">
    <property type="entry name" value="SBP_bac_1"/>
    <property type="match status" value="1"/>
</dbReference>
<evidence type="ECO:0000256" key="1">
    <source>
        <dbReference type="ARBA" id="ARBA00004418"/>
    </source>
</evidence>
<evidence type="ECO:0000256" key="3">
    <source>
        <dbReference type="ARBA" id="ARBA00022448"/>
    </source>
</evidence>
<dbReference type="PANTHER" id="PTHR43649">
    <property type="entry name" value="ARABINOSE-BINDING PROTEIN-RELATED"/>
    <property type="match status" value="1"/>
</dbReference>
<accession>A0A1I3WZJ6</accession>
<dbReference type="PROSITE" id="PS51318">
    <property type="entry name" value="TAT"/>
    <property type="match status" value="1"/>
</dbReference>
<keyword evidence="6" id="KW-1185">Reference proteome</keyword>
<evidence type="ECO:0000313" key="5">
    <source>
        <dbReference type="EMBL" id="SFK12922.1"/>
    </source>
</evidence>
<comment type="similarity">
    <text evidence="2">Belongs to the bacterial solute-binding protein 1 family.</text>
</comment>
<dbReference type="STRING" id="576117.SAMN04488138_13510"/>
<evidence type="ECO:0000313" key="6">
    <source>
        <dbReference type="Proteomes" id="UP000183299"/>
    </source>
</evidence>
<dbReference type="AlphaFoldDB" id="A0A1I3WZJ6"/>
<dbReference type="InterPro" id="IPR050490">
    <property type="entry name" value="Bact_solute-bd_prot1"/>
</dbReference>
<evidence type="ECO:0000256" key="2">
    <source>
        <dbReference type="ARBA" id="ARBA00008520"/>
    </source>
</evidence>
<dbReference type="RefSeq" id="WP_066604069.1">
    <property type="nucleotide sequence ID" value="NZ_FORY01000035.1"/>
</dbReference>
<dbReference type="InterPro" id="IPR006059">
    <property type="entry name" value="SBP"/>
</dbReference>
<reference evidence="5 6" key="1">
    <citation type="submission" date="2016-10" db="EMBL/GenBank/DDBJ databases">
        <authorList>
            <person name="de Groot N.N."/>
        </authorList>
    </citation>
    <scope>NUCLEOTIDE SEQUENCE [LARGE SCALE GENOMIC DNA]</scope>
    <source>
        <strain evidence="5 6">CGMCC 1.8891</strain>
    </source>
</reference>
<name>A0A1I3WZJ6_9RHOB</name>
<proteinExistence type="inferred from homology"/>
<dbReference type="OrthoDB" id="9811951at2"/>
<dbReference type="GO" id="GO:0042597">
    <property type="term" value="C:periplasmic space"/>
    <property type="evidence" value="ECO:0007669"/>
    <property type="project" value="UniProtKB-SubCell"/>
</dbReference>
<dbReference type="SUPFAM" id="SSF53850">
    <property type="entry name" value="Periplasmic binding protein-like II"/>
    <property type="match status" value="1"/>
</dbReference>
<keyword evidence="5" id="KW-0762">Sugar transport</keyword>
<dbReference type="GeneID" id="98666971"/>